<comment type="similarity">
    <text evidence="5">Belongs to the serine/threonine dehydratase family.</text>
</comment>
<dbReference type="GO" id="GO:0005524">
    <property type="term" value="F:ATP binding"/>
    <property type="evidence" value="ECO:0007669"/>
    <property type="project" value="TreeGrafter"/>
</dbReference>
<dbReference type="InterPro" id="IPR001926">
    <property type="entry name" value="TrpB-like_PALP"/>
</dbReference>
<protein>
    <submittedName>
        <fullName evidence="10">L-threonine ammonia-lyase</fullName>
    </submittedName>
</protein>
<sequence>MVTIDDIEAAARRIAGEAVRTPLLTSAALDARLGGRILIKPETLQRTGSFKFRGAYNAVAALHAAERSAGVVAVSSGNHAQGVAAAAALFGVSATIIMPDDAPKAKLEGTRRLGATVVTYHRAGGADREAIAAEITARTGARLIHPYNEPLVIAGQGTIGLEIAEDLALREMSADAVLVPCGGGGLSSGVALAMHHRVPEAAVHLVEPQAFDDYGRSLASGRIERNAAASGSVCDALQAAAPGAIGFGINKRLAAGALAVSDAEALAAVAFAFHILKLVVEPGGAVALAALLSGRLNVAGRTVVIVLSGGNIDAAMLARALAAD</sequence>
<evidence type="ECO:0000256" key="8">
    <source>
        <dbReference type="ARBA" id="ARBA00023239"/>
    </source>
</evidence>
<evidence type="ECO:0000313" key="11">
    <source>
        <dbReference type="Proteomes" id="UP000184485"/>
    </source>
</evidence>
<dbReference type="GO" id="GO:0003941">
    <property type="term" value="F:L-serine ammonia-lyase activity"/>
    <property type="evidence" value="ECO:0007669"/>
    <property type="project" value="TreeGrafter"/>
</dbReference>
<dbReference type="GO" id="GO:0000287">
    <property type="term" value="F:magnesium ion binding"/>
    <property type="evidence" value="ECO:0007669"/>
    <property type="project" value="TreeGrafter"/>
</dbReference>
<evidence type="ECO:0000256" key="7">
    <source>
        <dbReference type="ARBA" id="ARBA00022898"/>
    </source>
</evidence>
<dbReference type="GO" id="GO:0018114">
    <property type="term" value="F:threonine racemase activity"/>
    <property type="evidence" value="ECO:0007669"/>
    <property type="project" value="TreeGrafter"/>
</dbReference>
<dbReference type="OrthoDB" id="9811476at2"/>
<evidence type="ECO:0000256" key="6">
    <source>
        <dbReference type="ARBA" id="ARBA00022842"/>
    </source>
</evidence>
<dbReference type="PANTHER" id="PTHR43050">
    <property type="entry name" value="SERINE / THREONINE RACEMASE FAMILY MEMBER"/>
    <property type="match status" value="1"/>
</dbReference>
<keyword evidence="11" id="KW-1185">Reference proteome</keyword>
<dbReference type="Pfam" id="PF00291">
    <property type="entry name" value="PALP"/>
    <property type="match status" value="1"/>
</dbReference>
<dbReference type="Proteomes" id="UP000184485">
    <property type="component" value="Unassembled WGS sequence"/>
</dbReference>
<comment type="cofactor">
    <cofactor evidence="2">
        <name>pyridoxal 5'-phosphate</name>
        <dbReference type="ChEBI" id="CHEBI:597326"/>
    </cofactor>
</comment>
<evidence type="ECO:0000256" key="1">
    <source>
        <dbReference type="ARBA" id="ARBA00001913"/>
    </source>
</evidence>
<comment type="cofactor">
    <cofactor evidence="1">
        <name>Ca(2+)</name>
        <dbReference type="ChEBI" id="CHEBI:29108"/>
    </cofactor>
</comment>
<dbReference type="CDD" id="cd01562">
    <property type="entry name" value="Thr-dehyd"/>
    <property type="match status" value="1"/>
</dbReference>
<comment type="cofactor">
    <cofactor evidence="4">
        <name>Mg(2+)</name>
        <dbReference type="ChEBI" id="CHEBI:18420"/>
    </cofactor>
</comment>
<dbReference type="RefSeq" id="WP_073055209.1">
    <property type="nucleotide sequence ID" value="NZ_FQUP01000003.1"/>
</dbReference>
<feature type="domain" description="Tryptophan synthase beta chain-like PALP" evidence="9">
    <location>
        <begin position="19"/>
        <end position="309"/>
    </location>
</feature>
<dbReference type="InterPro" id="IPR036052">
    <property type="entry name" value="TrpB-like_PALP_sf"/>
</dbReference>
<evidence type="ECO:0000256" key="4">
    <source>
        <dbReference type="ARBA" id="ARBA00001946"/>
    </source>
</evidence>
<dbReference type="STRING" id="1122133.SAMN02745157_3517"/>
<evidence type="ECO:0000313" key="10">
    <source>
        <dbReference type="EMBL" id="SHG07029.1"/>
    </source>
</evidence>
<dbReference type="AlphaFoldDB" id="A0A1M5GTI8"/>
<evidence type="ECO:0000256" key="2">
    <source>
        <dbReference type="ARBA" id="ARBA00001933"/>
    </source>
</evidence>
<dbReference type="InterPro" id="IPR000634">
    <property type="entry name" value="Ser/Thr_deHydtase_PyrdxlP-BS"/>
</dbReference>
<evidence type="ECO:0000256" key="5">
    <source>
        <dbReference type="ARBA" id="ARBA00010869"/>
    </source>
</evidence>
<dbReference type="GO" id="GO:0070179">
    <property type="term" value="P:D-serine biosynthetic process"/>
    <property type="evidence" value="ECO:0007669"/>
    <property type="project" value="TreeGrafter"/>
</dbReference>
<organism evidence="10 11">
    <name type="scientific">Kaistia soli DSM 19436</name>
    <dbReference type="NCBI Taxonomy" id="1122133"/>
    <lineage>
        <taxon>Bacteria</taxon>
        <taxon>Pseudomonadati</taxon>
        <taxon>Pseudomonadota</taxon>
        <taxon>Alphaproteobacteria</taxon>
        <taxon>Hyphomicrobiales</taxon>
        <taxon>Kaistiaceae</taxon>
        <taxon>Kaistia</taxon>
    </lineage>
</organism>
<dbReference type="GO" id="GO:0030170">
    <property type="term" value="F:pyridoxal phosphate binding"/>
    <property type="evidence" value="ECO:0007669"/>
    <property type="project" value="InterPro"/>
</dbReference>
<keyword evidence="7" id="KW-0663">Pyridoxal phosphate</keyword>
<evidence type="ECO:0000259" key="9">
    <source>
        <dbReference type="Pfam" id="PF00291"/>
    </source>
</evidence>
<dbReference type="PANTHER" id="PTHR43050:SF1">
    <property type="entry name" value="SERINE RACEMASE"/>
    <property type="match status" value="1"/>
</dbReference>
<dbReference type="GO" id="GO:0030378">
    <property type="term" value="F:serine racemase activity"/>
    <property type="evidence" value="ECO:0007669"/>
    <property type="project" value="TreeGrafter"/>
</dbReference>
<dbReference type="EMBL" id="FQUP01000003">
    <property type="protein sequence ID" value="SHG07029.1"/>
    <property type="molecule type" value="Genomic_DNA"/>
</dbReference>
<proteinExistence type="inferred from homology"/>
<name>A0A1M5GTI8_9HYPH</name>
<keyword evidence="6" id="KW-0460">Magnesium</keyword>
<reference evidence="10 11" key="1">
    <citation type="submission" date="2016-11" db="EMBL/GenBank/DDBJ databases">
        <authorList>
            <person name="Jaros S."/>
            <person name="Januszkiewicz K."/>
            <person name="Wedrychowicz H."/>
        </authorList>
    </citation>
    <scope>NUCLEOTIDE SEQUENCE [LARGE SCALE GENOMIC DNA]</scope>
    <source>
        <strain evidence="10 11">DSM 19436</strain>
    </source>
</reference>
<comment type="cofactor">
    <cofactor evidence="3">
        <name>Mn(2+)</name>
        <dbReference type="ChEBI" id="CHEBI:29035"/>
    </cofactor>
</comment>
<gene>
    <name evidence="10" type="ORF">SAMN02745157_3517</name>
</gene>
<accession>A0A1M5GTI8</accession>
<evidence type="ECO:0000256" key="3">
    <source>
        <dbReference type="ARBA" id="ARBA00001936"/>
    </source>
</evidence>
<dbReference type="FunFam" id="3.40.50.1100:FF:000005">
    <property type="entry name" value="Threonine dehydratase catabolic"/>
    <property type="match status" value="1"/>
</dbReference>
<dbReference type="Gene3D" id="3.40.50.1100">
    <property type="match status" value="2"/>
</dbReference>
<keyword evidence="8 10" id="KW-0456">Lyase</keyword>
<dbReference type="PROSITE" id="PS00165">
    <property type="entry name" value="DEHYDRATASE_SER_THR"/>
    <property type="match status" value="1"/>
</dbReference>
<dbReference type="SUPFAM" id="SSF53686">
    <property type="entry name" value="Tryptophan synthase beta subunit-like PLP-dependent enzymes"/>
    <property type="match status" value="1"/>
</dbReference>